<dbReference type="EMBL" id="JAVDYG010000001">
    <property type="protein sequence ID" value="MDR7362454.1"/>
    <property type="molecule type" value="Genomic_DNA"/>
</dbReference>
<dbReference type="SUPFAM" id="SSF55729">
    <property type="entry name" value="Acyl-CoA N-acyltransferases (Nat)"/>
    <property type="match status" value="2"/>
</dbReference>
<evidence type="ECO:0000313" key="5">
    <source>
        <dbReference type="Proteomes" id="UP001183648"/>
    </source>
</evidence>
<dbReference type="RefSeq" id="WP_310301768.1">
    <property type="nucleotide sequence ID" value="NZ_BAAAPS010000008.1"/>
</dbReference>
<evidence type="ECO:0000256" key="2">
    <source>
        <dbReference type="ARBA" id="ARBA00023315"/>
    </source>
</evidence>
<proteinExistence type="predicted"/>
<dbReference type="PANTHER" id="PTHR43877">
    <property type="entry name" value="AMINOALKYLPHOSPHONATE N-ACETYLTRANSFERASE-RELATED-RELATED"/>
    <property type="match status" value="1"/>
</dbReference>
<dbReference type="CDD" id="cd04301">
    <property type="entry name" value="NAT_SF"/>
    <property type="match status" value="2"/>
</dbReference>
<keyword evidence="5" id="KW-1185">Reference proteome</keyword>
<keyword evidence="2" id="KW-0012">Acyltransferase</keyword>
<evidence type="ECO:0000313" key="4">
    <source>
        <dbReference type="EMBL" id="MDR7362454.1"/>
    </source>
</evidence>
<dbReference type="InterPro" id="IPR000182">
    <property type="entry name" value="GNAT_dom"/>
</dbReference>
<feature type="domain" description="N-acetyltransferase" evidence="3">
    <location>
        <begin position="160"/>
        <end position="311"/>
    </location>
</feature>
<name>A0ABU2BUZ3_9ACTN</name>
<comment type="caution">
    <text evidence="4">The sequence shown here is derived from an EMBL/GenBank/DDBJ whole genome shotgun (WGS) entry which is preliminary data.</text>
</comment>
<dbReference type="InterPro" id="IPR050832">
    <property type="entry name" value="Bact_Acetyltransf"/>
</dbReference>
<evidence type="ECO:0000259" key="3">
    <source>
        <dbReference type="PROSITE" id="PS51186"/>
    </source>
</evidence>
<sequence length="320" mass="35063">MTTIQGLPAGLTTRPLRAEDSRAVYELIAACERHDVGSVEIEEADLVGDWGRPSFDIASSTMSVHDGDRLVAYAELTSDTRADAHVHPDHRRRGIGTALSGWVRATARARGSAVVGSPVPQGSDGDRLLERLGYFVRWESWVLELPPGAEIAAQPLPRGHTIRTAATEEDQRAAWTILEDAFLEWSERDREPFEDFAAEVMGRPGFEPWHLRLVVDGDGVPVGACHLVVFRGEDTTQGYVQSLGVRRDRRHQGLARALLADAFANAREVGAVSSELSTDTRTGALGLYTRVGMRVRQTWLHRAYDLTRPEPAARPVGSGA</sequence>
<dbReference type="Pfam" id="PF00583">
    <property type="entry name" value="Acetyltransf_1"/>
    <property type="match status" value="2"/>
</dbReference>
<gene>
    <name evidence="4" type="ORF">J2S63_002007</name>
</gene>
<dbReference type="PANTHER" id="PTHR43877:SF1">
    <property type="entry name" value="ACETYLTRANSFERASE"/>
    <property type="match status" value="1"/>
</dbReference>
<dbReference type="Gene3D" id="3.40.630.30">
    <property type="match status" value="1"/>
</dbReference>
<organism evidence="4 5">
    <name type="scientific">Nocardioides marmoribigeumensis</name>
    <dbReference type="NCBI Taxonomy" id="433649"/>
    <lineage>
        <taxon>Bacteria</taxon>
        <taxon>Bacillati</taxon>
        <taxon>Actinomycetota</taxon>
        <taxon>Actinomycetes</taxon>
        <taxon>Propionibacteriales</taxon>
        <taxon>Nocardioidaceae</taxon>
        <taxon>Nocardioides</taxon>
    </lineage>
</organism>
<feature type="domain" description="N-acetyltransferase" evidence="3">
    <location>
        <begin position="11"/>
        <end position="157"/>
    </location>
</feature>
<keyword evidence="1" id="KW-0808">Transferase</keyword>
<reference evidence="4 5" key="1">
    <citation type="submission" date="2023-07" db="EMBL/GenBank/DDBJ databases">
        <title>Sequencing the genomes of 1000 actinobacteria strains.</title>
        <authorList>
            <person name="Klenk H.-P."/>
        </authorList>
    </citation>
    <scope>NUCLEOTIDE SEQUENCE [LARGE SCALE GENOMIC DNA]</scope>
    <source>
        <strain evidence="4 5">DSM 19426</strain>
    </source>
</reference>
<dbReference type="InterPro" id="IPR016181">
    <property type="entry name" value="Acyl_CoA_acyltransferase"/>
</dbReference>
<accession>A0ABU2BUZ3</accession>
<evidence type="ECO:0000256" key="1">
    <source>
        <dbReference type="ARBA" id="ARBA00022679"/>
    </source>
</evidence>
<dbReference type="Proteomes" id="UP001183648">
    <property type="component" value="Unassembled WGS sequence"/>
</dbReference>
<protein>
    <submittedName>
        <fullName evidence="4">GNAT superfamily N-acetyltransferase</fullName>
    </submittedName>
</protein>
<dbReference type="PROSITE" id="PS51186">
    <property type="entry name" value="GNAT"/>
    <property type="match status" value="2"/>
</dbReference>